<keyword evidence="2" id="KW-1185">Reference proteome</keyword>
<evidence type="ECO:0000313" key="2">
    <source>
        <dbReference type="Proteomes" id="UP000010411"/>
    </source>
</evidence>
<gene>
    <name evidence="1" type="ORF">STRIP9103_09719</name>
</gene>
<protein>
    <submittedName>
        <fullName evidence="1">Uncharacterized protein</fullName>
    </submittedName>
</protein>
<reference evidence="1 2" key="1">
    <citation type="submission" date="2012-11" db="EMBL/GenBank/DDBJ databases">
        <authorList>
            <person name="Huguet-Tapia J.C."/>
            <person name="Durkin A.S."/>
            <person name="Pettis G.S."/>
            <person name="Badger J.H."/>
        </authorList>
    </citation>
    <scope>NUCLEOTIDE SEQUENCE [LARGE SCALE GENOMIC DNA]</scope>
    <source>
        <strain evidence="1 2">91-03</strain>
    </source>
</reference>
<dbReference type="Proteomes" id="UP000010411">
    <property type="component" value="Unassembled WGS sequence"/>
</dbReference>
<evidence type="ECO:0000313" key="1">
    <source>
        <dbReference type="EMBL" id="EKX64211.1"/>
    </source>
</evidence>
<name>L1KTR6_9ACTN</name>
<feature type="non-terminal residue" evidence="1">
    <location>
        <position position="1"/>
    </location>
</feature>
<sequence>AISSWPRVP</sequence>
<comment type="caution">
    <text evidence="1">The sequence shown here is derived from an EMBL/GenBank/DDBJ whole genome shotgun (WGS) entry which is preliminary data.</text>
</comment>
<organism evidence="1 2">
    <name type="scientific">Streptomyces ipomoeae 91-03</name>
    <dbReference type="NCBI Taxonomy" id="698759"/>
    <lineage>
        <taxon>Bacteria</taxon>
        <taxon>Bacillati</taxon>
        <taxon>Actinomycetota</taxon>
        <taxon>Actinomycetes</taxon>
        <taxon>Kitasatosporales</taxon>
        <taxon>Streptomycetaceae</taxon>
        <taxon>Streptomyces</taxon>
    </lineage>
</organism>
<accession>L1KTR6</accession>
<dbReference type="EMBL" id="AEJC01000391">
    <property type="protein sequence ID" value="EKX64211.1"/>
    <property type="molecule type" value="Genomic_DNA"/>
</dbReference>
<proteinExistence type="predicted"/>